<name>A0A382IVE8_9ZZZZ</name>
<dbReference type="EMBL" id="UINC01069642">
    <property type="protein sequence ID" value="SVC03172.1"/>
    <property type="molecule type" value="Genomic_DNA"/>
</dbReference>
<dbReference type="InterPro" id="IPR020290">
    <property type="entry name" value="Gp88"/>
</dbReference>
<reference evidence="2" key="1">
    <citation type="submission" date="2018-05" db="EMBL/GenBank/DDBJ databases">
        <authorList>
            <person name="Lanie J.A."/>
            <person name="Ng W.-L."/>
            <person name="Kazmierczak K.M."/>
            <person name="Andrzejewski T.M."/>
            <person name="Davidsen T.M."/>
            <person name="Wayne K.J."/>
            <person name="Tettelin H."/>
            <person name="Glass J.I."/>
            <person name="Rusch D."/>
            <person name="Podicherti R."/>
            <person name="Tsui H.-C.T."/>
            <person name="Winkler M.E."/>
        </authorList>
    </citation>
    <scope>NUCLEOTIDE SEQUENCE</scope>
</reference>
<protein>
    <recommendedName>
        <fullName evidence="1">Gene product 88 domain-containing protein</fullName>
    </recommendedName>
</protein>
<feature type="domain" description="Gene product 88" evidence="1">
    <location>
        <begin position="15"/>
        <end position="182"/>
    </location>
</feature>
<sequence length="198" mass="22475">VTGKITDGVDMEYRCFSATDEARSTNARNARWHNFELLRRESTETMVERIHHSLPKAAQIVRIHVAGDFFNQKYFDAWRIVASYNPDILFYAYTKSLNYWAKRIDRIPANLNLTASVGGRHDSLIDELNLKYAKVVYHPSEAAKLGLEIDHDDSHAMYGTKPFALLLHGTQPANSLAAAAKKRMVAENIKFSYSRKGA</sequence>
<proteinExistence type="predicted"/>
<dbReference type="AlphaFoldDB" id="A0A382IVE8"/>
<feature type="non-terminal residue" evidence="2">
    <location>
        <position position="1"/>
    </location>
</feature>
<dbReference type="Pfam" id="PF17338">
    <property type="entry name" value="GP88"/>
    <property type="match status" value="1"/>
</dbReference>
<organism evidence="2">
    <name type="scientific">marine metagenome</name>
    <dbReference type="NCBI Taxonomy" id="408172"/>
    <lineage>
        <taxon>unclassified sequences</taxon>
        <taxon>metagenomes</taxon>
        <taxon>ecological metagenomes</taxon>
    </lineage>
</organism>
<accession>A0A382IVE8</accession>
<evidence type="ECO:0000259" key="1">
    <source>
        <dbReference type="Pfam" id="PF17338"/>
    </source>
</evidence>
<gene>
    <name evidence="2" type="ORF">METZ01_LOCUS256026</name>
</gene>
<evidence type="ECO:0000313" key="2">
    <source>
        <dbReference type="EMBL" id="SVC03172.1"/>
    </source>
</evidence>